<protein>
    <recommendedName>
        <fullName evidence="4">HIRAN domain-containing protein</fullName>
    </recommendedName>
</protein>
<comment type="caution">
    <text evidence="2">The sequence shown here is derived from an EMBL/GenBank/DDBJ whole genome shotgun (WGS) entry which is preliminary data.</text>
</comment>
<organism evidence="2 3">
    <name type="scientific">Novosphingobium taihuense</name>
    <dbReference type="NCBI Taxonomy" id="260085"/>
    <lineage>
        <taxon>Bacteria</taxon>
        <taxon>Pseudomonadati</taxon>
        <taxon>Pseudomonadota</taxon>
        <taxon>Alphaproteobacteria</taxon>
        <taxon>Sphingomonadales</taxon>
        <taxon>Sphingomonadaceae</taxon>
        <taxon>Novosphingobium</taxon>
    </lineage>
</organism>
<sequence>MVYDPPCIKVGPLDFVTGANPNCVVKPADKSEPEASSTPTDDWSAAPSDDATEPAEPQAAPETEEIDLYFERNAATIVRSEHRLDLIGANDPLRDMPPATFGFVFPGSFVSFGRANPAKVRVRRIAKAGDFEIHHRRSGRKYVLGYVRRDIARCLQERRKCPKTFQFAPSPIRKEFVLAVVPFGKIRSLALTDLEREGGFVQVLEVQVRS</sequence>
<evidence type="ECO:0008006" key="4">
    <source>
        <dbReference type="Google" id="ProtNLM"/>
    </source>
</evidence>
<dbReference type="EMBL" id="JACHOA010000004">
    <property type="protein sequence ID" value="MBB4614114.1"/>
    <property type="molecule type" value="Genomic_DNA"/>
</dbReference>
<keyword evidence="3" id="KW-1185">Reference proteome</keyword>
<proteinExistence type="predicted"/>
<reference evidence="2 3" key="1">
    <citation type="submission" date="2020-08" db="EMBL/GenBank/DDBJ databases">
        <title>Genomic Encyclopedia of Type Strains, Phase IV (KMG-IV): sequencing the most valuable type-strain genomes for metagenomic binning, comparative biology and taxonomic classification.</title>
        <authorList>
            <person name="Goeker M."/>
        </authorList>
    </citation>
    <scope>NUCLEOTIDE SEQUENCE [LARGE SCALE GENOMIC DNA]</scope>
    <source>
        <strain evidence="2 3">DSM 17507</strain>
    </source>
</reference>
<evidence type="ECO:0000313" key="2">
    <source>
        <dbReference type="EMBL" id="MBB4614114.1"/>
    </source>
</evidence>
<dbReference type="Proteomes" id="UP000538566">
    <property type="component" value="Unassembled WGS sequence"/>
</dbReference>
<feature type="region of interest" description="Disordered" evidence="1">
    <location>
        <begin position="17"/>
        <end position="63"/>
    </location>
</feature>
<evidence type="ECO:0000313" key="3">
    <source>
        <dbReference type="Proteomes" id="UP000538566"/>
    </source>
</evidence>
<evidence type="ECO:0000256" key="1">
    <source>
        <dbReference type="SAM" id="MobiDB-lite"/>
    </source>
</evidence>
<name>A0A7W7AD67_9SPHN</name>
<dbReference type="AlphaFoldDB" id="A0A7W7AD67"/>
<accession>A0A7W7AD67</accession>
<dbReference type="RefSeq" id="WP_144903790.1">
    <property type="nucleotide sequence ID" value="NZ_JACHOA010000004.1"/>
</dbReference>
<gene>
    <name evidence="2" type="ORF">GGR37_002400</name>
</gene>